<gene>
    <name evidence="1" type="ORF">DGI_0158</name>
</gene>
<dbReference type="SUPFAM" id="SSF49464">
    <property type="entry name" value="Carboxypeptidase regulatory domain-like"/>
    <property type="match status" value="1"/>
</dbReference>
<dbReference type="Proteomes" id="UP000016587">
    <property type="component" value="Chromosome"/>
</dbReference>
<keyword evidence="2" id="KW-1185">Reference proteome</keyword>
<dbReference type="AlphaFoldDB" id="T2G6A9"/>
<evidence type="ECO:0000313" key="2">
    <source>
        <dbReference type="Proteomes" id="UP000016587"/>
    </source>
</evidence>
<evidence type="ECO:0000313" key="1">
    <source>
        <dbReference type="EMBL" id="AGW12095.1"/>
    </source>
</evidence>
<dbReference type="HOGENOM" id="CLU_1033370_0_0_7"/>
<sequence length="270" mass="28385">MSGILSQTTQLQLAADVAAPRIALVAEADFSSTGIFRCYADCDAVVLASLAEPLRLLGRNIPEDVTEYLDFALTARAALSSPVVGPPAASWVGKDCGEIAVRGGEVVVPGPVLGVAKVVYRTQYSRWRLPASALSLPRVLVLAMCREALASLGFTPETVRNPERGASLAIPADWSPAFAGVQLTYSNPTDESAAAAAQPTRYVLTVVDHCTGDPVPGAMVSTTYGRGQADENGQVEIGPIPSGARVELYVTAPGYQDTRLDSLNNDHFIA</sequence>
<dbReference type="STRING" id="1121448.DGI_0158"/>
<protein>
    <recommendedName>
        <fullName evidence="3">Carboxypeptidase regulatory-like domain-containing protein</fullName>
    </recommendedName>
</protein>
<proteinExistence type="predicted"/>
<dbReference type="PATRIC" id="fig|1121448.10.peg.160"/>
<dbReference type="KEGG" id="dgg:DGI_0158"/>
<name>T2G6A9_MEGG1</name>
<dbReference type="RefSeq" id="WP_021758685.1">
    <property type="nucleotide sequence ID" value="NC_022444.1"/>
</dbReference>
<dbReference type="InterPro" id="IPR008969">
    <property type="entry name" value="CarboxyPept-like_regulatory"/>
</dbReference>
<evidence type="ECO:0008006" key="3">
    <source>
        <dbReference type="Google" id="ProtNLM"/>
    </source>
</evidence>
<reference evidence="1 2" key="1">
    <citation type="journal article" date="2013" name="J. Bacteriol.">
        <title>Roles of HynAB and Ech, the only two hydrogenases found in the model sulfate reducer Desulfovibrio gigas.</title>
        <authorList>
            <person name="Morais-Silva F.O."/>
            <person name="Santos C.I."/>
            <person name="Rodrigues R."/>
            <person name="Pereira I.A."/>
            <person name="Rodrigues-Pousada C."/>
        </authorList>
    </citation>
    <scope>NUCLEOTIDE SEQUENCE [LARGE SCALE GENOMIC DNA]</scope>
    <source>
        <strain evidence="2">ATCC 19364 / DSM 1382 / NCIMB 9332 / VKM B-1759</strain>
    </source>
</reference>
<accession>T2G6A9</accession>
<organism evidence="1 2">
    <name type="scientific">Megalodesulfovibrio gigas (strain ATCC 19364 / DSM 1382 / NCIMB 9332 / VKM B-1759)</name>
    <name type="common">Desulfovibrio gigas</name>
    <dbReference type="NCBI Taxonomy" id="1121448"/>
    <lineage>
        <taxon>Bacteria</taxon>
        <taxon>Pseudomonadati</taxon>
        <taxon>Thermodesulfobacteriota</taxon>
        <taxon>Desulfovibrionia</taxon>
        <taxon>Desulfovibrionales</taxon>
        <taxon>Desulfovibrionaceae</taxon>
        <taxon>Megalodesulfovibrio</taxon>
    </lineage>
</organism>
<dbReference type="EMBL" id="CP006585">
    <property type="protein sequence ID" value="AGW12095.1"/>
    <property type="molecule type" value="Genomic_DNA"/>
</dbReference>
<reference evidence="2" key="2">
    <citation type="submission" date="2013-07" db="EMBL/GenBank/DDBJ databases">
        <authorList>
            <person name="Morais-Silva F.O."/>
            <person name="Rezende A.M."/>
            <person name="Pimentel C."/>
            <person name="Resende D.M."/>
            <person name="Santos C.I."/>
            <person name="Clemente C."/>
            <person name="de Oliveira L.M."/>
            <person name="da Silva S.M."/>
            <person name="Costa D.A."/>
            <person name="Varela-Raposo A."/>
            <person name="Horacio E.C.A."/>
            <person name="Matos M."/>
            <person name="Flores O."/>
            <person name="Ruiz J.C."/>
            <person name="Rodrigues-Pousada C."/>
        </authorList>
    </citation>
    <scope>NUCLEOTIDE SEQUENCE [LARGE SCALE GENOMIC DNA]</scope>
    <source>
        <strain evidence="2">ATCC 19364 / DSM 1382 / NCIMB 9332 / VKM B-1759</strain>
    </source>
</reference>